<keyword evidence="1" id="KW-0808">Transferase</keyword>
<reference evidence="1" key="1">
    <citation type="journal article" date="2019" name="PLoS Negl. Trop. Dis.">
        <title>Revisiting the worldwide diversity of Leptospira species in the environment.</title>
        <authorList>
            <person name="Vincent A.T."/>
            <person name="Schiettekatte O."/>
            <person name="Bourhy P."/>
            <person name="Veyrier F.J."/>
            <person name="Picardeau M."/>
        </authorList>
    </citation>
    <scope>NUCLEOTIDE SEQUENCE [LARGE SCALE GENOMIC DNA]</scope>
    <source>
        <strain evidence="1">SSW15</strain>
    </source>
</reference>
<proteinExistence type="predicted"/>
<dbReference type="EMBL" id="RQET01000002">
    <property type="protein sequence ID" value="TGK13013.1"/>
    <property type="molecule type" value="Genomic_DNA"/>
</dbReference>
<name>A0A4R9GIU9_9LEPT</name>
<dbReference type="SUPFAM" id="SSF53335">
    <property type="entry name" value="S-adenosyl-L-methionine-dependent methyltransferases"/>
    <property type="match status" value="1"/>
</dbReference>
<dbReference type="GO" id="GO:0008168">
    <property type="term" value="F:methyltransferase activity"/>
    <property type="evidence" value="ECO:0007669"/>
    <property type="project" value="UniProtKB-KW"/>
</dbReference>
<protein>
    <submittedName>
        <fullName evidence="1">Class I SAM-dependent methyltransferase</fullName>
    </submittedName>
</protein>
<dbReference type="AlphaFoldDB" id="A0A4R9GIU9"/>
<organism evidence="1 2">
    <name type="scientific">Leptospira fletcheri</name>
    <dbReference type="NCBI Taxonomy" id="2484981"/>
    <lineage>
        <taxon>Bacteria</taxon>
        <taxon>Pseudomonadati</taxon>
        <taxon>Spirochaetota</taxon>
        <taxon>Spirochaetia</taxon>
        <taxon>Leptospirales</taxon>
        <taxon>Leptospiraceae</taxon>
        <taxon>Leptospira</taxon>
    </lineage>
</organism>
<comment type="caution">
    <text evidence="1">The sequence shown here is derived from an EMBL/GenBank/DDBJ whole genome shotgun (WGS) entry which is preliminary data.</text>
</comment>
<keyword evidence="1" id="KW-0489">Methyltransferase</keyword>
<accession>A0A4R9GIU9</accession>
<dbReference type="RefSeq" id="WP_135766524.1">
    <property type="nucleotide sequence ID" value="NZ_RQET01000002.1"/>
</dbReference>
<dbReference type="InterPro" id="IPR029063">
    <property type="entry name" value="SAM-dependent_MTases_sf"/>
</dbReference>
<evidence type="ECO:0000313" key="2">
    <source>
        <dbReference type="Proteomes" id="UP000298458"/>
    </source>
</evidence>
<gene>
    <name evidence="1" type="ORF">EHO60_02080</name>
</gene>
<dbReference type="Pfam" id="PF13489">
    <property type="entry name" value="Methyltransf_23"/>
    <property type="match status" value="1"/>
</dbReference>
<dbReference type="Proteomes" id="UP000298458">
    <property type="component" value="Unassembled WGS sequence"/>
</dbReference>
<sequence>MSADHPSKEVWEKHYTRPKSKLAYPDENLVRILARIPSPGDSFQALDFGSGSGRHCVLLKEFGYEVSAADYSQNSISSIRESFPWTKTFLLNKPPYPFSDSAFDLVVCWGVLHYNPPELAREMLLDIKRIMKKGSFLAASVRAEGDTHLRAKGERIGTPDLEGGSTWFYSEDEMRRIGSDFDSFQLGYTERTPLGKLEERICHWIFLARK</sequence>
<dbReference type="OrthoDB" id="9811589at2"/>
<evidence type="ECO:0000313" key="1">
    <source>
        <dbReference type="EMBL" id="TGK13013.1"/>
    </source>
</evidence>
<keyword evidence="2" id="KW-1185">Reference proteome</keyword>
<dbReference type="CDD" id="cd02440">
    <property type="entry name" value="AdoMet_MTases"/>
    <property type="match status" value="1"/>
</dbReference>
<dbReference type="GO" id="GO:0032259">
    <property type="term" value="P:methylation"/>
    <property type="evidence" value="ECO:0007669"/>
    <property type="project" value="UniProtKB-KW"/>
</dbReference>
<dbReference type="Gene3D" id="3.40.50.150">
    <property type="entry name" value="Vaccinia Virus protein VP39"/>
    <property type="match status" value="1"/>
</dbReference>